<evidence type="ECO:0000256" key="1">
    <source>
        <dbReference type="SAM" id="MobiDB-lite"/>
    </source>
</evidence>
<organism evidence="2 3">
    <name type="scientific">Crotalus adamanteus</name>
    <name type="common">Eastern diamondback rattlesnake</name>
    <dbReference type="NCBI Taxonomy" id="8729"/>
    <lineage>
        <taxon>Eukaryota</taxon>
        <taxon>Metazoa</taxon>
        <taxon>Chordata</taxon>
        <taxon>Craniata</taxon>
        <taxon>Vertebrata</taxon>
        <taxon>Euteleostomi</taxon>
        <taxon>Lepidosauria</taxon>
        <taxon>Squamata</taxon>
        <taxon>Bifurcata</taxon>
        <taxon>Unidentata</taxon>
        <taxon>Episquamata</taxon>
        <taxon>Toxicofera</taxon>
        <taxon>Serpentes</taxon>
        <taxon>Colubroidea</taxon>
        <taxon>Viperidae</taxon>
        <taxon>Crotalinae</taxon>
        <taxon>Crotalus</taxon>
    </lineage>
</organism>
<evidence type="ECO:0000313" key="3">
    <source>
        <dbReference type="Proteomes" id="UP001474421"/>
    </source>
</evidence>
<reference evidence="2 3" key="1">
    <citation type="journal article" date="2024" name="Proc. Natl. Acad. Sci. U.S.A.">
        <title>The genetic regulatory architecture and epigenomic basis for age-related changes in rattlesnake venom.</title>
        <authorList>
            <person name="Hogan M.P."/>
            <person name="Holding M.L."/>
            <person name="Nystrom G.S."/>
            <person name="Colston T.J."/>
            <person name="Bartlett D.A."/>
            <person name="Mason A.J."/>
            <person name="Ellsworth S.A."/>
            <person name="Rautsaw R.M."/>
            <person name="Lawrence K.C."/>
            <person name="Strickland J.L."/>
            <person name="He B."/>
            <person name="Fraser P."/>
            <person name="Margres M.J."/>
            <person name="Gilbert D.M."/>
            <person name="Gibbs H.L."/>
            <person name="Parkinson C.L."/>
            <person name="Rokyta D.R."/>
        </authorList>
    </citation>
    <scope>NUCLEOTIDE SEQUENCE [LARGE SCALE GENOMIC DNA]</scope>
    <source>
        <strain evidence="2">DRR0105</strain>
    </source>
</reference>
<feature type="region of interest" description="Disordered" evidence="1">
    <location>
        <begin position="249"/>
        <end position="273"/>
    </location>
</feature>
<feature type="compositionally biased region" description="Acidic residues" evidence="1">
    <location>
        <begin position="250"/>
        <end position="260"/>
    </location>
</feature>
<name>A0AAW1BES5_CROAD</name>
<dbReference type="EMBL" id="JAOTOJ010000005">
    <property type="protein sequence ID" value="KAK9400528.1"/>
    <property type="molecule type" value="Genomic_DNA"/>
</dbReference>
<dbReference type="PANTHER" id="PTHR28457">
    <property type="entry name" value="COILED-COIL DOMAIN-CONTAINING PROTEIN 189"/>
    <property type="match status" value="1"/>
</dbReference>
<dbReference type="Pfam" id="PF14769">
    <property type="entry name" value="CLAMP"/>
    <property type="match status" value="1"/>
</dbReference>
<dbReference type="Proteomes" id="UP001474421">
    <property type="component" value="Unassembled WGS sequence"/>
</dbReference>
<feature type="compositionally biased region" description="Low complexity" evidence="1">
    <location>
        <begin position="10"/>
        <end position="23"/>
    </location>
</feature>
<accession>A0AAW1BES5</accession>
<dbReference type="InterPro" id="IPR032727">
    <property type="entry name" value="CLAMP"/>
</dbReference>
<gene>
    <name evidence="2" type="ORF">NXF25_011242</name>
</gene>
<evidence type="ECO:0000313" key="2">
    <source>
        <dbReference type="EMBL" id="KAK9400528.1"/>
    </source>
</evidence>
<comment type="caution">
    <text evidence="2">The sequence shown here is derived from an EMBL/GenBank/DDBJ whole genome shotgun (WGS) entry which is preliminary data.</text>
</comment>
<sequence length="330" mass="36416">MAGLQGGGARAALPRGLRGPAARQPSGGGDMASRAAGATERERGSGLVVLPDEDKINKDDEAMAWKLLSLAEVSIMLEQDIAGVEKSLEEFLNLKHRLTNLKEAALLDYYVSGFWWAKGLDFSSVQIGGFLTLLNLLLDNLETYHMTLEENIQELASAMAGIGLSNSEISSGFEFFTIDQAKTIINYVKSSLFQHYTLYEYLFHSPREELVTGDEKVVELVNPAQAPFPAPLEEGLPSDIYSNYVALTPGEEEEEEEEEATKEPEGIPAEKPAEEQVTVDPLMGYTVEDIRSVLGQLTNDFISNIQSEIYEKLQVQEDTYSARIEKLKKA</sequence>
<keyword evidence="3" id="KW-1185">Reference proteome</keyword>
<dbReference type="AlphaFoldDB" id="A0AAW1BES5"/>
<evidence type="ECO:0008006" key="4">
    <source>
        <dbReference type="Google" id="ProtNLM"/>
    </source>
</evidence>
<dbReference type="PANTHER" id="PTHR28457:SF3">
    <property type="entry name" value="CILIARY-ASSOCIATED CALCIUM-BINDING COILED-COIL PROTEIN 1"/>
    <property type="match status" value="1"/>
</dbReference>
<feature type="region of interest" description="Disordered" evidence="1">
    <location>
        <begin position="1"/>
        <end position="43"/>
    </location>
</feature>
<protein>
    <recommendedName>
        <fullName evidence="4">Ciliary-associated calcium-binding coiled-coil protein 1</fullName>
    </recommendedName>
</protein>
<proteinExistence type="predicted"/>